<dbReference type="Proteomes" id="UP000287651">
    <property type="component" value="Unassembled WGS sequence"/>
</dbReference>
<comment type="caution">
    <text evidence="2">The sequence shown here is derived from an EMBL/GenBank/DDBJ whole genome shotgun (WGS) entry which is preliminary data.</text>
</comment>
<dbReference type="AlphaFoldDB" id="A0A427A8J2"/>
<name>A0A427A8J2_ENSVE</name>
<dbReference type="PROSITE" id="PS51257">
    <property type="entry name" value="PROKAR_LIPOPROTEIN"/>
    <property type="match status" value="1"/>
</dbReference>
<accession>A0A427A8J2</accession>
<keyword evidence="1" id="KW-0472">Membrane</keyword>
<keyword evidence="1" id="KW-0812">Transmembrane</keyword>
<feature type="transmembrane region" description="Helical" evidence="1">
    <location>
        <begin position="42"/>
        <end position="62"/>
    </location>
</feature>
<sequence>MICRWTFALVIVYFAITGCMHSLNAVFLLLDTFLNNLEPNLNLSAAISMVSNGIFCFLELYLCDIPMDPSCSWFYLVRIL</sequence>
<keyword evidence="1" id="KW-1133">Transmembrane helix</keyword>
<organism evidence="2 3">
    <name type="scientific">Ensete ventricosum</name>
    <name type="common">Abyssinian banana</name>
    <name type="synonym">Musa ensete</name>
    <dbReference type="NCBI Taxonomy" id="4639"/>
    <lineage>
        <taxon>Eukaryota</taxon>
        <taxon>Viridiplantae</taxon>
        <taxon>Streptophyta</taxon>
        <taxon>Embryophyta</taxon>
        <taxon>Tracheophyta</taxon>
        <taxon>Spermatophyta</taxon>
        <taxon>Magnoliopsida</taxon>
        <taxon>Liliopsida</taxon>
        <taxon>Zingiberales</taxon>
        <taxon>Musaceae</taxon>
        <taxon>Ensete</taxon>
    </lineage>
</organism>
<proteinExistence type="predicted"/>
<protein>
    <submittedName>
        <fullName evidence="2">Uncharacterized protein</fullName>
    </submittedName>
</protein>
<evidence type="ECO:0000313" key="2">
    <source>
        <dbReference type="EMBL" id="RRT72539.1"/>
    </source>
</evidence>
<gene>
    <name evidence="2" type="ORF">B296_00034472</name>
</gene>
<evidence type="ECO:0000313" key="3">
    <source>
        <dbReference type="Proteomes" id="UP000287651"/>
    </source>
</evidence>
<evidence type="ECO:0000256" key="1">
    <source>
        <dbReference type="SAM" id="Phobius"/>
    </source>
</evidence>
<dbReference type="EMBL" id="AMZH03003373">
    <property type="protein sequence ID" value="RRT72539.1"/>
    <property type="molecule type" value="Genomic_DNA"/>
</dbReference>
<reference evidence="2 3" key="1">
    <citation type="journal article" date="2014" name="Agronomy (Basel)">
        <title>A Draft Genome Sequence for Ensete ventricosum, the Drought-Tolerant Tree Against Hunger.</title>
        <authorList>
            <person name="Harrison J."/>
            <person name="Moore K.A."/>
            <person name="Paszkiewicz K."/>
            <person name="Jones T."/>
            <person name="Grant M."/>
            <person name="Ambacheew D."/>
            <person name="Muzemil S."/>
            <person name="Studholme D.J."/>
        </authorList>
    </citation>
    <scope>NUCLEOTIDE SEQUENCE [LARGE SCALE GENOMIC DNA]</scope>
</reference>
<feature type="transmembrane region" description="Helical" evidence="1">
    <location>
        <begin position="7"/>
        <end position="30"/>
    </location>
</feature>